<dbReference type="OrthoDB" id="9760225at2"/>
<dbReference type="PANTHER" id="PTHR30189:SF1">
    <property type="entry name" value="LPS-ASSEMBLY PROTEIN LPTD"/>
    <property type="match status" value="1"/>
</dbReference>
<dbReference type="GO" id="GO:0009279">
    <property type="term" value="C:cell outer membrane"/>
    <property type="evidence" value="ECO:0007669"/>
    <property type="project" value="TreeGrafter"/>
</dbReference>
<evidence type="ECO:0000313" key="1">
    <source>
        <dbReference type="EMBL" id="RLJ70035.1"/>
    </source>
</evidence>
<gene>
    <name evidence="1" type="ORF">BCF55_0297</name>
</gene>
<accession>A0A497XME7</accession>
<dbReference type="GO" id="GO:1990351">
    <property type="term" value="C:transporter complex"/>
    <property type="evidence" value="ECO:0007669"/>
    <property type="project" value="TreeGrafter"/>
</dbReference>
<dbReference type="Proteomes" id="UP000267841">
    <property type="component" value="Unassembled WGS sequence"/>
</dbReference>
<organism evidence="1 2">
    <name type="scientific">Hydrogenivirga caldilitoris</name>
    <dbReference type="NCBI Taxonomy" id="246264"/>
    <lineage>
        <taxon>Bacteria</taxon>
        <taxon>Pseudomonadati</taxon>
        <taxon>Aquificota</taxon>
        <taxon>Aquificia</taxon>
        <taxon>Aquificales</taxon>
        <taxon>Aquificaceae</taxon>
        <taxon>Hydrogenivirga</taxon>
    </lineage>
</organism>
<dbReference type="RefSeq" id="WP_121009097.1">
    <property type="nucleotide sequence ID" value="NZ_RCCJ01000001.1"/>
</dbReference>
<reference evidence="1 2" key="1">
    <citation type="submission" date="2018-10" db="EMBL/GenBank/DDBJ databases">
        <title>Genomic Encyclopedia of Archaeal and Bacterial Type Strains, Phase II (KMG-II): from individual species to whole genera.</title>
        <authorList>
            <person name="Goeker M."/>
        </authorList>
    </citation>
    <scope>NUCLEOTIDE SEQUENCE [LARGE SCALE GENOMIC DNA]</scope>
    <source>
        <strain evidence="1 2">DSM 16510</strain>
    </source>
</reference>
<keyword evidence="2" id="KW-1185">Reference proteome</keyword>
<comment type="caution">
    <text evidence="1">The sequence shown here is derived from an EMBL/GenBank/DDBJ whole genome shotgun (WGS) entry which is preliminary data.</text>
</comment>
<dbReference type="InterPro" id="IPR050218">
    <property type="entry name" value="LptD"/>
</dbReference>
<dbReference type="PANTHER" id="PTHR30189">
    <property type="entry name" value="LPS-ASSEMBLY PROTEIN"/>
    <property type="match status" value="1"/>
</dbReference>
<dbReference type="EMBL" id="RCCJ01000001">
    <property type="protein sequence ID" value="RLJ70035.1"/>
    <property type="molecule type" value="Genomic_DNA"/>
</dbReference>
<dbReference type="AlphaFoldDB" id="A0A497XME7"/>
<proteinExistence type="predicted"/>
<name>A0A497XME7_9AQUI</name>
<sequence>MIKWLALLLTLVSVSLGVEILSEKLFTDTEGNLIAEGSVEAEYREYTIKAERVKYNPKSKEVYAYGNVHIRRKDGTLEVLGKEAYIDLEKEVGYFLDAEGKFNKFYFNAKRVDKISEDMYEIHEGEVTTCPPDEKELKVCFWKAKVTNSYVFSFSNSLKFFNLPILYSPVIVFPVGERRSGLLPPMLGSNTYNNFVYIQPFYWAISEDKDATLTLDYRDKQAKGLSLEYRQAFTVKDRLYFRLSYYKEPAPPAEWWEGRNLKTFRENRFRLEFDTGFRGWKFGLDIPSDPYFFEDVYFAHESRTLPYTLSYITYSRLEKDYLLSFNLRNYYDLTSDDNRATLNLLPEFGFYSRPKQFGPVFLSLTSTFTNFHREEGLRTKRLIFIPQAELPVKLFNLNNYMSVKFVNNFYFTEGSNEFSDERVSSFQFENRLPFFKSFSWKDMSLSNSIEFVYSLSPENFNNPQLDGFDQVTKENNLKLRYSSSLSYGGRTLSSLFLEGGYNFLRSYRFPTDSKLVEKSLLPFRLILSLYPTTWLTLSEDTTYDANLGIFASSVSSASIKVLNTSLSASYVMSQDSKAEKLTDQYTLKGEVNLGRFIFGGSITKDNITKQELFRNLYLGLKGACWVLKADYRRSFFGSEKGYLREVFLVFTLFNMKDIKLPLRRR</sequence>
<evidence type="ECO:0000313" key="2">
    <source>
        <dbReference type="Proteomes" id="UP000267841"/>
    </source>
</evidence>
<protein>
    <submittedName>
        <fullName evidence="1">LPS-assembly protein</fullName>
    </submittedName>
</protein>